<feature type="non-terminal residue" evidence="2">
    <location>
        <position position="1"/>
    </location>
</feature>
<sequence>TPDKAIPETVDEFMKEKTITLVDAAQDVEAPEEQIKPNDAHDVEASKDLSNPNDAALTVFW</sequence>
<dbReference type="EMBL" id="LXQA011245742">
    <property type="protein sequence ID" value="MCI90481.1"/>
    <property type="molecule type" value="Genomic_DNA"/>
</dbReference>
<protein>
    <submittedName>
        <fullName evidence="2">Uncharacterized protein</fullName>
    </submittedName>
</protein>
<organism evidence="2 3">
    <name type="scientific">Trifolium medium</name>
    <dbReference type="NCBI Taxonomy" id="97028"/>
    <lineage>
        <taxon>Eukaryota</taxon>
        <taxon>Viridiplantae</taxon>
        <taxon>Streptophyta</taxon>
        <taxon>Embryophyta</taxon>
        <taxon>Tracheophyta</taxon>
        <taxon>Spermatophyta</taxon>
        <taxon>Magnoliopsida</taxon>
        <taxon>eudicotyledons</taxon>
        <taxon>Gunneridae</taxon>
        <taxon>Pentapetalae</taxon>
        <taxon>rosids</taxon>
        <taxon>fabids</taxon>
        <taxon>Fabales</taxon>
        <taxon>Fabaceae</taxon>
        <taxon>Papilionoideae</taxon>
        <taxon>50 kb inversion clade</taxon>
        <taxon>NPAAA clade</taxon>
        <taxon>Hologalegina</taxon>
        <taxon>IRL clade</taxon>
        <taxon>Trifolieae</taxon>
        <taxon>Trifolium</taxon>
    </lineage>
</organism>
<dbReference type="AlphaFoldDB" id="A0A392VU34"/>
<accession>A0A392VU34</accession>
<proteinExistence type="predicted"/>
<evidence type="ECO:0000313" key="3">
    <source>
        <dbReference type="Proteomes" id="UP000265520"/>
    </source>
</evidence>
<reference evidence="2 3" key="1">
    <citation type="journal article" date="2018" name="Front. Plant Sci.">
        <title>Red Clover (Trifolium pratense) and Zigzag Clover (T. medium) - A Picture of Genomic Similarities and Differences.</title>
        <authorList>
            <person name="Dluhosova J."/>
            <person name="Istvanek J."/>
            <person name="Nedelnik J."/>
            <person name="Repkova J."/>
        </authorList>
    </citation>
    <scope>NUCLEOTIDE SEQUENCE [LARGE SCALE GENOMIC DNA]</scope>
    <source>
        <strain evidence="3">cv. 10/8</strain>
        <tissue evidence="2">Leaf</tissue>
    </source>
</reference>
<name>A0A392VU34_9FABA</name>
<evidence type="ECO:0000313" key="2">
    <source>
        <dbReference type="EMBL" id="MCI90481.1"/>
    </source>
</evidence>
<evidence type="ECO:0000256" key="1">
    <source>
        <dbReference type="SAM" id="MobiDB-lite"/>
    </source>
</evidence>
<feature type="compositionally biased region" description="Basic and acidic residues" evidence="1">
    <location>
        <begin position="33"/>
        <end position="47"/>
    </location>
</feature>
<feature type="region of interest" description="Disordered" evidence="1">
    <location>
        <begin position="32"/>
        <end position="55"/>
    </location>
</feature>
<dbReference type="Proteomes" id="UP000265520">
    <property type="component" value="Unassembled WGS sequence"/>
</dbReference>
<comment type="caution">
    <text evidence="2">The sequence shown here is derived from an EMBL/GenBank/DDBJ whole genome shotgun (WGS) entry which is preliminary data.</text>
</comment>
<keyword evidence="3" id="KW-1185">Reference proteome</keyword>